<dbReference type="InterPro" id="IPR032675">
    <property type="entry name" value="LRR_dom_sf"/>
</dbReference>
<comment type="subcellular location">
    <subcellularLocation>
        <location evidence="2">Membrane</location>
    </subcellularLocation>
    <subcellularLocation>
        <location evidence="1">Secreted</location>
        <location evidence="1">Cell wall</location>
    </subcellularLocation>
</comment>
<gene>
    <name evidence="11" type="ORF">POPTR_006G032700</name>
</gene>
<proteinExistence type="inferred from homology"/>
<dbReference type="SUPFAM" id="SSF52058">
    <property type="entry name" value="L domain-like"/>
    <property type="match status" value="1"/>
</dbReference>
<evidence type="ECO:0000259" key="10">
    <source>
        <dbReference type="Pfam" id="PF08263"/>
    </source>
</evidence>
<evidence type="ECO:0000256" key="8">
    <source>
        <dbReference type="ARBA" id="ARBA00038043"/>
    </source>
</evidence>
<dbReference type="Proteomes" id="UP000006729">
    <property type="component" value="Chromosome 6"/>
</dbReference>
<dbReference type="AlphaFoldDB" id="A0A2K1ZW27"/>
<keyword evidence="5 9" id="KW-0732">Signal</keyword>
<keyword evidence="3" id="KW-0134">Cell wall</keyword>
<feature type="signal peptide" evidence="9">
    <location>
        <begin position="1"/>
        <end position="24"/>
    </location>
</feature>
<comment type="similarity">
    <text evidence="8">Belongs to the polygalacturonase-inhibiting protein family.</text>
</comment>
<protein>
    <recommendedName>
        <fullName evidence="10">Leucine-rich repeat-containing N-terminal plant-type domain-containing protein</fullName>
    </recommendedName>
</protein>
<keyword evidence="12" id="KW-1185">Reference proteome</keyword>
<dbReference type="PANTHER" id="PTHR48060:SF21">
    <property type="entry name" value="L DOMAIN-LIKE PROTEIN"/>
    <property type="match status" value="1"/>
</dbReference>
<evidence type="ECO:0000256" key="5">
    <source>
        <dbReference type="ARBA" id="ARBA00022729"/>
    </source>
</evidence>
<feature type="domain" description="Leucine-rich repeat-containing N-terminal plant-type" evidence="10">
    <location>
        <begin position="32"/>
        <end position="70"/>
    </location>
</feature>
<evidence type="ECO:0000256" key="9">
    <source>
        <dbReference type="SAM" id="SignalP"/>
    </source>
</evidence>
<dbReference type="STRING" id="3694.A0A2K1ZW27"/>
<dbReference type="EMBL" id="CM009295">
    <property type="protein sequence ID" value="PNT29485.1"/>
    <property type="molecule type" value="Genomic_DNA"/>
</dbReference>
<keyword evidence="3" id="KW-0964">Secreted</keyword>
<organism evidence="11 12">
    <name type="scientific">Populus trichocarpa</name>
    <name type="common">Western balsam poplar</name>
    <name type="synonym">Populus balsamifera subsp. trichocarpa</name>
    <dbReference type="NCBI Taxonomy" id="3694"/>
    <lineage>
        <taxon>Eukaryota</taxon>
        <taxon>Viridiplantae</taxon>
        <taxon>Streptophyta</taxon>
        <taxon>Embryophyta</taxon>
        <taxon>Tracheophyta</taxon>
        <taxon>Spermatophyta</taxon>
        <taxon>Magnoliopsida</taxon>
        <taxon>eudicotyledons</taxon>
        <taxon>Gunneridae</taxon>
        <taxon>Pentapetalae</taxon>
        <taxon>rosids</taxon>
        <taxon>fabids</taxon>
        <taxon>Malpighiales</taxon>
        <taxon>Salicaceae</taxon>
        <taxon>Saliceae</taxon>
        <taxon>Populus</taxon>
    </lineage>
</organism>
<keyword evidence="6" id="KW-0677">Repeat</keyword>
<name>A0A2K1ZW27_POPTR</name>
<dbReference type="PANTHER" id="PTHR48060">
    <property type="entry name" value="DNA DAMAGE-REPAIR/TOLERATION PROTEIN DRT100"/>
    <property type="match status" value="1"/>
</dbReference>
<evidence type="ECO:0000256" key="6">
    <source>
        <dbReference type="ARBA" id="ARBA00022737"/>
    </source>
</evidence>
<evidence type="ECO:0000256" key="1">
    <source>
        <dbReference type="ARBA" id="ARBA00004191"/>
    </source>
</evidence>
<dbReference type="InterPro" id="IPR053211">
    <property type="entry name" value="DNA_repair-toleration"/>
</dbReference>
<evidence type="ECO:0000313" key="11">
    <source>
        <dbReference type="EMBL" id="PNT29485.1"/>
    </source>
</evidence>
<evidence type="ECO:0000256" key="2">
    <source>
        <dbReference type="ARBA" id="ARBA00004370"/>
    </source>
</evidence>
<keyword evidence="4" id="KW-0433">Leucine-rich repeat</keyword>
<dbReference type="FunFam" id="3.80.10.10:FF:000400">
    <property type="entry name" value="Nuclear pore complex protein NUP107"/>
    <property type="match status" value="1"/>
</dbReference>
<dbReference type="Pfam" id="PF00560">
    <property type="entry name" value="LRR_1"/>
    <property type="match status" value="1"/>
</dbReference>
<evidence type="ECO:0000256" key="4">
    <source>
        <dbReference type="ARBA" id="ARBA00022614"/>
    </source>
</evidence>
<accession>A0A2K1ZW27</accession>
<feature type="chain" id="PRO_5014466764" description="Leucine-rich repeat-containing N-terminal plant-type domain-containing protein" evidence="9">
    <location>
        <begin position="25"/>
        <end position="161"/>
    </location>
</feature>
<evidence type="ECO:0000313" key="12">
    <source>
        <dbReference type="Proteomes" id="UP000006729"/>
    </source>
</evidence>
<dbReference type="Pfam" id="PF08263">
    <property type="entry name" value="LRRNT_2"/>
    <property type="match status" value="1"/>
</dbReference>
<dbReference type="GO" id="GO:0016020">
    <property type="term" value="C:membrane"/>
    <property type="evidence" value="ECO:0007669"/>
    <property type="project" value="UniProtKB-SubCell"/>
</dbReference>
<dbReference type="Gene3D" id="3.80.10.10">
    <property type="entry name" value="Ribonuclease Inhibitor"/>
    <property type="match status" value="1"/>
</dbReference>
<sequence>MGKVWIIVLVSVLLLMFFPDKCISMTTSNFTDQSALLAFKAHITFDPPNILAHNWSSKTSFCDWIGISCNVRGQRVTALNLPDMGLIGTIPPQLGNLSFPQFLNISNDSFHGYLPSEIGNLHRLKSIDVQANNFTGLIPESFGNLSNVQLVTLATNSLTGI</sequence>
<dbReference type="InterPro" id="IPR013210">
    <property type="entry name" value="LRR_N_plant-typ"/>
</dbReference>
<dbReference type="InParanoid" id="A0A2K1ZW27"/>
<evidence type="ECO:0000256" key="7">
    <source>
        <dbReference type="ARBA" id="ARBA00023136"/>
    </source>
</evidence>
<dbReference type="InterPro" id="IPR001611">
    <property type="entry name" value="Leu-rich_rpt"/>
</dbReference>
<reference evidence="11 12" key="1">
    <citation type="journal article" date="2006" name="Science">
        <title>The genome of black cottonwood, Populus trichocarpa (Torr. &amp; Gray).</title>
        <authorList>
            <person name="Tuskan G.A."/>
            <person name="Difazio S."/>
            <person name="Jansson S."/>
            <person name="Bohlmann J."/>
            <person name="Grigoriev I."/>
            <person name="Hellsten U."/>
            <person name="Putnam N."/>
            <person name="Ralph S."/>
            <person name="Rombauts S."/>
            <person name="Salamov A."/>
            <person name="Schein J."/>
            <person name="Sterck L."/>
            <person name="Aerts A."/>
            <person name="Bhalerao R.R."/>
            <person name="Bhalerao R.P."/>
            <person name="Blaudez D."/>
            <person name="Boerjan W."/>
            <person name="Brun A."/>
            <person name="Brunner A."/>
            <person name="Busov V."/>
            <person name="Campbell M."/>
            <person name="Carlson J."/>
            <person name="Chalot M."/>
            <person name="Chapman J."/>
            <person name="Chen G.L."/>
            <person name="Cooper D."/>
            <person name="Coutinho P.M."/>
            <person name="Couturier J."/>
            <person name="Covert S."/>
            <person name="Cronk Q."/>
            <person name="Cunningham R."/>
            <person name="Davis J."/>
            <person name="Degroeve S."/>
            <person name="Dejardin A."/>
            <person name="Depamphilis C."/>
            <person name="Detter J."/>
            <person name="Dirks B."/>
            <person name="Dubchak I."/>
            <person name="Duplessis S."/>
            <person name="Ehlting J."/>
            <person name="Ellis B."/>
            <person name="Gendler K."/>
            <person name="Goodstein D."/>
            <person name="Gribskov M."/>
            <person name="Grimwood J."/>
            <person name="Groover A."/>
            <person name="Gunter L."/>
            <person name="Hamberger B."/>
            <person name="Heinze B."/>
            <person name="Helariutta Y."/>
            <person name="Henrissat B."/>
            <person name="Holligan D."/>
            <person name="Holt R."/>
            <person name="Huang W."/>
            <person name="Islam-Faridi N."/>
            <person name="Jones S."/>
            <person name="Jones-Rhoades M."/>
            <person name="Jorgensen R."/>
            <person name="Joshi C."/>
            <person name="Kangasjarvi J."/>
            <person name="Karlsson J."/>
            <person name="Kelleher C."/>
            <person name="Kirkpatrick R."/>
            <person name="Kirst M."/>
            <person name="Kohler A."/>
            <person name="Kalluri U."/>
            <person name="Larimer F."/>
            <person name="Leebens-Mack J."/>
            <person name="Leple J.C."/>
            <person name="Locascio P."/>
            <person name="Lou Y."/>
            <person name="Lucas S."/>
            <person name="Martin F."/>
            <person name="Montanini B."/>
            <person name="Napoli C."/>
            <person name="Nelson D.R."/>
            <person name="Nelson C."/>
            <person name="Nieminen K."/>
            <person name="Nilsson O."/>
            <person name="Pereda V."/>
            <person name="Peter G."/>
            <person name="Philippe R."/>
            <person name="Pilate G."/>
            <person name="Poliakov A."/>
            <person name="Razumovskaya J."/>
            <person name="Richardson P."/>
            <person name="Rinaldi C."/>
            <person name="Ritland K."/>
            <person name="Rouze P."/>
            <person name="Ryaboy D."/>
            <person name="Schmutz J."/>
            <person name="Schrader J."/>
            <person name="Segerman B."/>
            <person name="Shin H."/>
            <person name="Siddiqui A."/>
            <person name="Sterky F."/>
            <person name="Terry A."/>
            <person name="Tsai C.J."/>
            <person name="Uberbacher E."/>
            <person name="Unneberg P."/>
            <person name="Vahala J."/>
            <person name="Wall K."/>
            <person name="Wessler S."/>
            <person name="Yang G."/>
            <person name="Yin T."/>
            <person name="Douglas C."/>
            <person name="Marra M."/>
            <person name="Sandberg G."/>
            <person name="Van de Peer Y."/>
            <person name="Rokhsar D."/>
        </authorList>
    </citation>
    <scope>NUCLEOTIDE SEQUENCE [LARGE SCALE GENOMIC DNA]</scope>
    <source>
        <strain evidence="12">cv. Nisqually</strain>
    </source>
</reference>
<keyword evidence="7" id="KW-0472">Membrane</keyword>
<evidence type="ECO:0000256" key="3">
    <source>
        <dbReference type="ARBA" id="ARBA00022512"/>
    </source>
</evidence>